<keyword evidence="5" id="KW-0472">Membrane</keyword>
<comment type="subcellular location">
    <subcellularLocation>
        <location evidence="1">Cell membrane</location>
        <topology evidence="1">Peripheral membrane protein</topology>
        <orientation evidence="1">Cytoplasmic side</orientation>
    </subcellularLocation>
</comment>
<keyword evidence="2" id="KW-0217">Developmental protein</keyword>
<evidence type="ECO:0000256" key="1">
    <source>
        <dbReference type="ARBA" id="ARBA00004413"/>
    </source>
</evidence>
<evidence type="ECO:0000256" key="5">
    <source>
        <dbReference type="ARBA" id="ARBA00023136"/>
    </source>
</evidence>
<keyword evidence="4" id="KW-0132">Cell division</keyword>
<accession>A0A2I0VAK3</accession>
<keyword evidence="6" id="KW-0131">Cell cycle</keyword>
<keyword evidence="11" id="KW-1185">Reference proteome</keyword>
<evidence type="ECO:0000256" key="2">
    <source>
        <dbReference type="ARBA" id="ARBA00022473"/>
    </source>
</evidence>
<evidence type="ECO:0000256" key="4">
    <source>
        <dbReference type="ARBA" id="ARBA00022618"/>
    </source>
</evidence>
<feature type="region of interest" description="Disordered" evidence="8">
    <location>
        <begin position="22"/>
        <end position="51"/>
    </location>
</feature>
<dbReference type="GO" id="GO:0051301">
    <property type="term" value="P:cell division"/>
    <property type="evidence" value="ECO:0007669"/>
    <property type="project" value="UniProtKB-KW"/>
</dbReference>
<protein>
    <recommendedName>
        <fullName evidence="9">SOSEKI DIX-like domain-containing protein</fullName>
    </recommendedName>
</protein>
<evidence type="ECO:0000256" key="7">
    <source>
        <dbReference type="ARBA" id="ARBA00024211"/>
    </source>
</evidence>
<dbReference type="PANTHER" id="PTHR31083">
    <property type="entry name" value="UPSTREAM OF FLC PROTEIN (DUF966)"/>
    <property type="match status" value="1"/>
</dbReference>
<feature type="region of interest" description="Disordered" evidence="8">
    <location>
        <begin position="250"/>
        <end position="292"/>
    </location>
</feature>
<dbReference type="PANTHER" id="PTHR31083:SF6">
    <property type="entry name" value="PROTEIN SOSEKI 3"/>
    <property type="match status" value="1"/>
</dbReference>
<feature type="compositionally biased region" description="Pro residues" evidence="8">
    <location>
        <begin position="256"/>
        <end position="268"/>
    </location>
</feature>
<sequence>MIETLLRPPTSSLQLKISTPLQHQNKAEDLANSNVNPSSESRRSSSSSPSCFFRDSPHIRWYQSEIGAGSTPEHAPSTRTNLHQPAIIQAIRPSTDSRNLICTDGDQTFPAIQICSGPRLCFPQFQAQLRSAHSRAHSHPRLPSHTHSLQSTHDPPVGQLPTQYNCVLKTHGFAYHSRLAHDQYDHSQHSHIRRKIPVVYYLCINEYLEHLHFIEVPISSLDGLYLRDVICQFNVLRGKGMPTMYSWSCKRSQKIPSPPSPSSSPPTPPRRREDEQCPLAHQPGSPSNISTN</sequence>
<dbReference type="GO" id="GO:0051258">
    <property type="term" value="P:protein polymerization"/>
    <property type="evidence" value="ECO:0007669"/>
    <property type="project" value="UniProtKB-ARBA"/>
</dbReference>
<keyword evidence="3" id="KW-1003">Cell membrane</keyword>
<dbReference type="Proteomes" id="UP000233837">
    <property type="component" value="Unassembled WGS sequence"/>
</dbReference>
<comment type="similarity">
    <text evidence="7">Belongs to the SOSEKI family.</text>
</comment>
<evidence type="ECO:0000259" key="9">
    <source>
        <dbReference type="Pfam" id="PF06136"/>
    </source>
</evidence>
<gene>
    <name evidence="10" type="ORF">MA16_Dca025597</name>
</gene>
<dbReference type="Pfam" id="PF06136">
    <property type="entry name" value="SOK"/>
    <property type="match status" value="1"/>
</dbReference>
<proteinExistence type="inferred from homology"/>
<evidence type="ECO:0000256" key="8">
    <source>
        <dbReference type="SAM" id="MobiDB-lite"/>
    </source>
</evidence>
<dbReference type="InterPro" id="IPR048351">
    <property type="entry name" value="SOK_DIX"/>
</dbReference>
<evidence type="ECO:0000256" key="3">
    <source>
        <dbReference type="ARBA" id="ARBA00022475"/>
    </source>
</evidence>
<feature type="domain" description="SOSEKI DIX-like" evidence="9">
    <location>
        <begin position="197"/>
        <end position="254"/>
    </location>
</feature>
<evidence type="ECO:0000313" key="11">
    <source>
        <dbReference type="Proteomes" id="UP000233837"/>
    </source>
</evidence>
<dbReference type="EMBL" id="KZ503944">
    <property type="protein sequence ID" value="PKU60439.1"/>
    <property type="molecule type" value="Genomic_DNA"/>
</dbReference>
<reference evidence="10 11" key="1">
    <citation type="journal article" date="2016" name="Sci. Rep.">
        <title>The Dendrobium catenatum Lindl. genome sequence provides insights into polysaccharide synthase, floral development and adaptive evolution.</title>
        <authorList>
            <person name="Zhang G.Q."/>
            <person name="Xu Q."/>
            <person name="Bian C."/>
            <person name="Tsai W.C."/>
            <person name="Yeh C.M."/>
            <person name="Liu K.W."/>
            <person name="Yoshida K."/>
            <person name="Zhang L.S."/>
            <person name="Chang S.B."/>
            <person name="Chen F."/>
            <person name="Shi Y."/>
            <person name="Su Y.Y."/>
            <person name="Zhang Y.Q."/>
            <person name="Chen L.J."/>
            <person name="Yin Y."/>
            <person name="Lin M."/>
            <person name="Huang H."/>
            <person name="Deng H."/>
            <person name="Wang Z.W."/>
            <person name="Zhu S.L."/>
            <person name="Zhao X."/>
            <person name="Deng C."/>
            <person name="Niu S.C."/>
            <person name="Huang J."/>
            <person name="Wang M."/>
            <person name="Liu G.H."/>
            <person name="Yang H.J."/>
            <person name="Xiao X.J."/>
            <person name="Hsiao Y.Y."/>
            <person name="Wu W.L."/>
            <person name="Chen Y.Y."/>
            <person name="Mitsuda N."/>
            <person name="Ohme-Takagi M."/>
            <person name="Luo Y.B."/>
            <person name="Van de Peer Y."/>
            <person name="Liu Z.J."/>
        </authorList>
    </citation>
    <scope>NUCLEOTIDE SEQUENCE [LARGE SCALE GENOMIC DNA]</scope>
    <source>
        <tissue evidence="10">The whole plant</tissue>
    </source>
</reference>
<reference evidence="10 11" key="2">
    <citation type="journal article" date="2017" name="Nature">
        <title>The Apostasia genome and the evolution of orchids.</title>
        <authorList>
            <person name="Zhang G.Q."/>
            <person name="Liu K.W."/>
            <person name="Li Z."/>
            <person name="Lohaus R."/>
            <person name="Hsiao Y.Y."/>
            <person name="Niu S.C."/>
            <person name="Wang J.Y."/>
            <person name="Lin Y.C."/>
            <person name="Xu Q."/>
            <person name="Chen L.J."/>
            <person name="Yoshida K."/>
            <person name="Fujiwara S."/>
            <person name="Wang Z.W."/>
            <person name="Zhang Y.Q."/>
            <person name="Mitsuda N."/>
            <person name="Wang M."/>
            <person name="Liu G.H."/>
            <person name="Pecoraro L."/>
            <person name="Huang H.X."/>
            <person name="Xiao X.J."/>
            <person name="Lin M."/>
            <person name="Wu X.Y."/>
            <person name="Wu W.L."/>
            <person name="Chen Y.Y."/>
            <person name="Chang S.B."/>
            <person name="Sakamoto S."/>
            <person name="Ohme-Takagi M."/>
            <person name="Yagi M."/>
            <person name="Zeng S.J."/>
            <person name="Shen C.Y."/>
            <person name="Yeh C.M."/>
            <person name="Luo Y.B."/>
            <person name="Tsai W.C."/>
            <person name="Van de Peer Y."/>
            <person name="Liu Z.J."/>
        </authorList>
    </citation>
    <scope>NUCLEOTIDE SEQUENCE [LARGE SCALE GENOMIC DNA]</scope>
    <source>
        <tissue evidence="10">The whole plant</tissue>
    </source>
</reference>
<dbReference type="GO" id="GO:0005886">
    <property type="term" value="C:plasma membrane"/>
    <property type="evidence" value="ECO:0007669"/>
    <property type="project" value="UniProtKB-SubCell"/>
</dbReference>
<organism evidence="10 11">
    <name type="scientific">Dendrobium catenatum</name>
    <dbReference type="NCBI Taxonomy" id="906689"/>
    <lineage>
        <taxon>Eukaryota</taxon>
        <taxon>Viridiplantae</taxon>
        <taxon>Streptophyta</taxon>
        <taxon>Embryophyta</taxon>
        <taxon>Tracheophyta</taxon>
        <taxon>Spermatophyta</taxon>
        <taxon>Magnoliopsida</taxon>
        <taxon>Liliopsida</taxon>
        <taxon>Asparagales</taxon>
        <taxon>Orchidaceae</taxon>
        <taxon>Epidendroideae</taxon>
        <taxon>Malaxideae</taxon>
        <taxon>Dendrobiinae</taxon>
        <taxon>Dendrobium</taxon>
    </lineage>
</organism>
<feature type="compositionally biased region" description="Basic residues" evidence="8">
    <location>
        <begin position="132"/>
        <end position="144"/>
    </location>
</feature>
<evidence type="ECO:0000256" key="6">
    <source>
        <dbReference type="ARBA" id="ARBA00023306"/>
    </source>
</evidence>
<name>A0A2I0VAK3_9ASPA</name>
<feature type="compositionally biased region" description="Low complexity" evidence="8">
    <location>
        <begin position="32"/>
        <end position="51"/>
    </location>
</feature>
<evidence type="ECO:0000313" key="10">
    <source>
        <dbReference type="EMBL" id="PKU60439.1"/>
    </source>
</evidence>
<dbReference type="AlphaFoldDB" id="A0A2I0VAK3"/>
<feature type="region of interest" description="Disordered" evidence="8">
    <location>
        <begin position="132"/>
        <end position="155"/>
    </location>
</feature>
<dbReference type="InterPro" id="IPR010369">
    <property type="entry name" value="SOK"/>
</dbReference>